<dbReference type="InterPro" id="IPR027417">
    <property type="entry name" value="P-loop_NTPase"/>
</dbReference>
<dbReference type="Pfam" id="PF07931">
    <property type="entry name" value="CPT"/>
    <property type="match status" value="1"/>
</dbReference>
<reference evidence="5 6" key="1">
    <citation type="submission" date="2024-09" db="EMBL/GenBank/DDBJ databases">
        <authorList>
            <person name="Sun Q."/>
            <person name="Mori K."/>
        </authorList>
    </citation>
    <scope>NUCLEOTIDE SEQUENCE [LARGE SCALE GENOMIC DNA]</scope>
    <source>
        <strain evidence="5 6">JCM 13503</strain>
    </source>
</reference>
<dbReference type="SUPFAM" id="SSF52540">
    <property type="entry name" value="P-loop containing nucleoside triphosphate hydrolases"/>
    <property type="match status" value="1"/>
</dbReference>
<dbReference type="NCBIfam" id="NF033114">
    <property type="entry name" value="phos_trans_CPT"/>
    <property type="match status" value="1"/>
</dbReference>
<keyword evidence="6" id="KW-1185">Reference proteome</keyword>
<evidence type="ECO:0000256" key="2">
    <source>
        <dbReference type="ARBA" id="ARBA00022741"/>
    </source>
</evidence>
<dbReference type="InterPro" id="IPR012853">
    <property type="entry name" value="CPT"/>
</dbReference>
<protein>
    <submittedName>
        <fullName evidence="5">Chloramphenicol phosphotransferase CPT</fullName>
    </submittedName>
</protein>
<dbReference type="RefSeq" id="WP_380004494.1">
    <property type="nucleotide sequence ID" value="NZ_JBHLYR010000005.1"/>
</dbReference>
<dbReference type="PROSITE" id="PS01075">
    <property type="entry name" value="ACETATE_KINASE_1"/>
    <property type="match status" value="1"/>
</dbReference>
<evidence type="ECO:0000256" key="4">
    <source>
        <dbReference type="ARBA" id="ARBA00022840"/>
    </source>
</evidence>
<sequence length="184" mass="19420">MAPQIIVLNGGSSSGKSEIARCLQTLLPEPWLTLGVDTFIDVLPASLRNSAAGIEFGSDGQVTTGAEFRQLDVAWSHGIGAMARAGARVIVDEVFLGGATSQGRWRSALQGLEVLWVGVHCEPEVAQGREAARGDRVPGMAQLQAKIVHQGVIYDLEVNTTHAGALECARTIAAHLVWGRGSLV</sequence>
<dbReference type="Gene3D" id="3.40.50.300">
    <property type="entry name" value="P-loop containing nucleotide triphosphate hydrolases"/>
    <property type="match status" value="1"/>
</dbReference>
<gene>
    <name evidence="5" type="primary">cpt</name>
    <name evidence="5" type="ORF">ACFFLM_00700</name>
</gene>
<accession>A0ABV6ASM8</accession>
<evidence type="ECO:0000313" key="6">
    <source>
        <dbReference type="Proteomes" id="UP001589733"/>
    </source>
</evidence>
<evidence type="ECO:0000313" key="5">
    <source>
        <dbReference type="EMBL" id="MFB9990508.1"/>
    </source>
</evidence>
<keyword evidence="4" id="KW-0067">ATP-binding</keyword>
<evidence type="ECO:0000256" key="3">
    <source>
        <dbReference type="ARBA" id="ARBA00022777"/>
    </source>
</evidence>
<comment type="caution">
    <text evidence="5">The sequence shown here is derived from an EMBL/GenBank/DDBJ whole genome shotgun (WGS) entry which is preliminary data.</text>
</comment>
<organism evidence="5 6">
    <name type="scientific">Deinococcus oregonensis</name>
    <dbReference type="NCBI Taxonomy" id="1805970"/>
    <lineage>
        <taxon>Bacteria</taxon>
        <taxon>Thermotogati</taxon>
        <taxon>Deinococcota</taxon>
        <taxon>Deinococci</taxon>
        <taxon>Deinococcales</taxon>
        <taxon>Deinococcaceae</taxon>
        <taxon>Deinococcus</taxon>
    </lineage>
</organism>
<dbReference type="InterPro" id="IPR023865">
    <property type="entry name" value="Aliphatic_acid_kinase_CS"/>
</dbReference>
<dbReference type="EMBL" id="JBHLYR010000005">
    <property type="protein sequence ID" value="MFB9990508.1"/>
    <property type="molecule type" value="Genomic_DNA"/>
</dbReference>
<keyword evidence="3" id="KW-0418">Kinase</keyword>
<name>A0ABV6ASM8_9DEIO</name>
<evidence type="ECO:0000256" key="1">
    <source>
        <dbReference type="ARBA" id="ARBA00022679"/>
    </source>
</evidence>
<keyword evidence="1" id="KW-0808">Transferase</keyword>
<dbReference type="PIRSF" id="PIRSF007531">
    <property type="entry name" value="CPT"/>
    <property type="match status" value="1"/>
</dbReference>
<proteinExistence type="predicted"/>
<dbReference type="Proteomes" id="UP001589733">
    <property type="component" value="Unassembled WGS sequence"/>
</dbReference>
<keyword evidence="2" id="KW-0547">Nucleotide-binding</keyword>